<keyword evidence="3" id="KW-1185">Reference proteome</keyword>
<organism evidence="1 3">
    <name type="scientific">Clavelina lepadiformis</name>
    <name type="common">Light-bulb sea squirt</name>
    <name type="synonym">Ascidia lepadiformis</name>
    <dbReference type="NCBI Taxonomy" id="159417"/>
    <lineage>
        <taxon>Eukaryota</taxon>
        <taxon>Metazoa</taxon>
        <taxon>Chordata</taxon>
        <taxon>Tunicata</taxon>
        <taxon>Ascidiacea</taxon>
        <taxon>Aplousobranchia</taxon>
        <taxon>Clavelinidae</taxon>
        <taxon>Clavelina</taxon>
    </lineage>
</organism>
<comment type="caution">
    <text evidence="1">The sequence shown here is derived from an EMBL/GenBank/DDBJ whole genome shotgun (WGS) entry which is preliminary data.</text>
</comment>
<name>A0ABP0FD04_CLALP</name>
<evidence type="ECO:0000313" key="3">
    <source>
        <dbReference type="Proteomes" id="UP001642483"/>
    </source>
</evidence>
<dbReference type="EMBL" id="CAWYQH010000026">
    <property type="protein sequence ID" value="CAK8676294.1"/>
    <property type="molecule type" value="Genomic_DNA"/>
</dbReference>
<proteinExistence type="predicted"/>
<accession>A0ABP0FD04</accession>
<sequence>MRAIAVIDILMSRISNRNAKKSFAASGRSKQRIFSRYTGTLRKRSRNKEIKKFESNVRIDIGNIITNKICKNTAKRHDDNRSVTIPTEVCIRGSKQTFR</sequence>
<evidence type="ECO:0008006" key="4">
    <source>
        <dbReference type="Google" id="ProtNLM"/>
    </source>
</evidence>
<gene>
    <name evidence="1" type="ORF">CVLEPA_LOCUS5757</name>
    <name evidence="2" type="ORF">CVLEPA_LOCUS5758</name>
</gene>
<protein>
    <recommendedName>
        <fullName evidence="4">Ribosomal protein S17</fullName>
    </recommendedName>
</protein>
<evidence type="ECO:0000313" key="2">
    <source>
        <dbReference type="EMBL" id="CAK8676295.1"/>
    </source>
</evidence>
<dbReference type="EMBL" id="CAWYQH010000026">
    <property type="protein sequence ID" value="CAK8676295.1"/>
    <property type="molecule type" value="Genomic_DNA"/>
</dbReference>
<dbReference type="Proteomes" id="UP001642483">
    <property type="component" value="Unassembled WGS sequence"/>
</dbReference>
<reference evidence="1 3" key="1">
    <citation type="submission" date="2024-02" db="EMBL/GenBank/DDBJ databases">
        <authorList>
            <person name="Daric V."/>
            <person name="Darras S."/>
        </authorList>
    </citation>
    <scope>NUCLEOTIDE SEQUENCE [LARGE SCALE GENOMIC DNA]</scope>
</reference>
<evidence type="ECO:0000313" key="1">
    <source>
        <dbReference type="EMBL" id="CAK8676294.1"/>
    </source>
</evidence>